<dbReference type="EMBL" id="OZ023716">
    <property type="protein sequence ID" value="CAK9865856.1"/>
    <property type="molecule type" value="Genomic_DNA"/>
</dbReference>
<feature type="signal peptide" evidence="2">
    <location>
        <begin position="1"/>
        <end position="25"/>
    </location>
</feature>
<keyword evidence="4" id="KW-1185">Reference proteome</keyword>
<gene>
    <name evidence="3" type="ORF">CSSPJE1EN2_LOCUS8851</name>
</gene>
<sequence length="113" mass="12744">MSQQQQQQQPSRLVLQLCFAILVLLESMSPPKPSESPEGKFLPHFDIKKSEKKNCKKRKNHTVGNAQTKNPGRRSRAEHRSATQRCSDAASERSEAQAGFRHMALIARETTTT</sequence>
<evidence type="ECO:0000256" key="2">
    <source>
        <dbReference type="SAM" id="SignalP"/>
    </source>
</evidence>
<proteinExistence type="predicted"/>
<protein>
    <recommendedName>
        <fullName evidence="5">Secreted protein</fullName>
    </recommendedName>
</protein>
<keyword evidence="2" id="KW-0732">Signal</keyword>
<accession>A0ABP1AU55</accession>
<evidence type="ECO:0000313" key="3">
    <source>
        <dbReference type="EMBL" id="CAK9865856.1"/>
    </source>
</evidence>
<reference evidence="3" key="1">
    <citation type="submission" date="2024-03" db="EMBL/GenBank/DDBJ databases">
        <authorList>
            <consortium name="ELIXIR-Norway"/>
            <consortium name="Elixir Norway"/>
        </authorList>
    </citation>
    <scope>NUCLEOTIDE SEQUENCE</scope>
</reference>
<organism evidence="3 4">
    <name type="scientific">Sphagnum jensenii</name>
    <dbReference type="NCBI Taxonomy" id="128206"/>
    <lineage>
        <taxon>Eukaryota</taxon>
        <taxon>Viridiplantae</taxon>
        <taxon>Streptophyta</taxon>
        <taxon>Embryophyta</taxon>
        <taxon>Bryophyta</taxon>
        <taxon>Sphagnophytina</taxon>
        <taxon>Sphagnopsida</taxon>
        <taxon>Sphagnales</taxon>
        <taxon>Sphagnaceae</taxon>
        <taxon>Sphagnum</taxon>
    </lineage>
</organism>
<dbReference type="Proteomes" id="UP001497522">
    <property type="component" value="Chromosome 15"/>
</dbReference>
<evidence type="ECO:0000313" key="4">
    <source>
        <dbReference type="Proteomes" id="UP001497522"/>
    </source>
</evidence>
<feature type="region of interest" description="Disordered" evidence="1">
    <location>
        <begin position="28"/>
        <end position="113"/>
    </location>
</feature>
<feature type="chain" id="PRO_5047519451" description="Secreted protein" evidence="2">
    <location>
        <begin position="26"/>
        <end position="113"/>
    </location>
</feature>
<name>A0ABP1AU55_9BRYO</name>
<evidence type="ECO:0008006" key="5">
    <source>
        <dbReference type="Google" id="ProtNLM"/>
    </source>
</evidence>
<evidence type="ECO:0000256" key="1">
    <source>
        <dbReference type="SAM" id="MobiDB-lite"/>
    </source>
</evidence>
<feature type="compositionally biased region" description="Basic and acidic residues" evidence="1">
    <location>
        <begin position="35"/>
        <end position="53"/>
    </location>
</feature>